<feature type="binding site" evidence="15">
    <location>
        <begin position="360"/>
        <end position="362"/>
    </location>
    <ligand>
        <name>substrate</name>
    </ligand>
</feature>
<evidence type="ECO:0000256" key="10">
    <source>
        <dbReference type="ARBA" id="ARBA00023277"/>
    </source>
</evidence>
<dbReference type="CTD" id="20248121"/>
<gene>
    <name evidence="21" type="ORF">LOTGIDRAFT_229832</name>
</gene>
<dbReference type="FunFam" id="3.40.120.10:FF:000013">
    <property type="entry name" value="Phosphoacetylglucosamine mutase"/>
    <property type="match status" value="1"/>
</dbReference>
<dbReference type="FunFam" id="3.40.120.10:FF:000015">
    <property type="entry name" value="Phosphoacetylglucosamine mutase"/>
    <property type="match status" value="1"/>
</dbReference>
<evidence type="ECO:0000256" key="15">
    <source>
        <dbReference type="PIRSR" id="PIRSR016408-2"/>
    </source>
</evidence>
<keyword evidence="7 13" id="KW-0460">Magnesium</keyword>
<evidence type="ECO:0000259" key="19">
    <source>
        <dbReference type="Pfam" id="PF21404"/>
    </source>
</evidence>
<dbReference type="InterPro" id="IPR016055">
    <property type="entry name" value="A-D-PHexomutase_a/b/a-I/II/III"/>
</dbReference>
<dbReference type="Gene3D" id="3.30.310.50">
    <property type="entry name" value="Alpha-D-phosphohexomutase, C-terminal domain"/>
    <property type="match status" value="1"/>
</dbReference>
<dbReference type="PANTHER" id="PTHR45955">
    <property type="entry name" value="PHOSPHOACETYLGLUCOSAMINE MUTASE"/>
    <property type="match status" value="1"/>
</dbReference>
<evidence type="ECO:0000259" key="20">
    <source>
        <dbReference type="Pfam" id="PF21405"/>
    </source>
</evidence>
<accession>V3ZPQ6</accession>
<keyword evidence="6 13" id="KW-0479">Metal-binding</keyword>
<dbReference type="GO" id="GO:0004610">
    <property type="term" value="F:phosphoacetylglucosamine mutase activity"/>
    <property type="evidence" value="ECO:0007669"/>
    <property type="project" value="UniProtKB-UniRule"/>
</dbReference>
<keyword evidence="5" id="KW-0597">Phosphoprotein</keyword>
<keyword evidence="22" id="KW-1185">Reference proteome</keyword>
<evidence type="ECO:0000256" key="3">
    <source>
        <dbReference type="ARBA" id="ARBA00010231"/>
    </source>
</evidence>
<organism evidence="21 22">
    <name type="scientific">Lottia gigantea</name>
    <name type="common">Giant owl limpet</name>
    <dbReference type="NCBI Taxonomy" id="225164"/>
    <lineage>
        <taxon>Eukaryota</taxon>
        <taxon>Metazoa</taxon>
        <taxon>Spiralia</taxon>
        <taxon>Lophotrochozoa</taxon>
        <taxon>Mollusca</taxon>
        <taxon>Gastropoda</taxon>
        <taxon>Patellogastropoda</taxon>
        <taxon>Lottioidea</taxon>
        <taxon>Lottiidae</taxon>
        <taxon>Lottia</taxon>
    </lineage>
</organism>
<evidence type="ECO:0000256" key="1">
    <source>
        <dbReference type="ARBA" id="ARBA00000558"/>
    </source>
</evidence>
<dbReference type="CDD" id="cd03086">
    <property type="entry name" value="PGM3"/>
    <property type="match status" value="1"/>
</dbReference>
<feature type="binding site" evidence="16">
    <location>
        <position position="268"/>
    </location>
    <ligand>
        <name>Mg(2+)</name>
        <dbReference type="ChEBI" id="CHEBI:18420"/>
    </ligand>
</feature>
<comment type="cofactor">
    <cofactor evidence="13 16">
        <name>Mg(2+)</name>
        <dbReference type="ChEBI" id="CHEBI:18420"/>
    </cofactor>
    <text evidence="13 16">Binds 1 Mg(2+) ion per subunit.</text>
</comment>
<comment type="pathway">
    <text evidence="2 13">Nucleotide-sugar biosynthesis; UDP-N-acetyl-alpha-D-glucosamine biosynthesis; N-acetyl-alpha-D-glucosamine 1-phosphate from alpha-D-glucosamine 6-phosphate (route I): step 2/2.</text>
</comment>
<dbReference type="Pfam" id="PF21404">
    <property type="entry name" value="AMG1_III"/>
    <property type="match status" value="1"/>
</dbReference>
<dbReference type="InterPro" id="IPR016066">
    <property type="entry name" value="A-D-PHexomutase_CS"/>
</dbReference>
<evidence type="ECO:0000256" key="11">
    <source>
        <dbReference type="ARBA" id="ARBA00060228"/>
    </source>
</evidence>
<dbReference type="FunFam" id="3.30.310.50:FF:000003">
    <property type="entry name" value="Phosphoacetylglucosamine mutase"/>
    <property type="match status" value="1"/>
</dbReference>
<dbReference type="PROSITE" id="PS00710">
    <property type="entry name" value="PGM_PMM"/>
    <property type="match status" value="1"/>
</dbReference>
<evidence type="ECO:0000256" key="4">
    <source>
        <dbReference type="ARBA" id="ARBA00012731"/>
    </source>
</evidence>
<keyword evidence="9 13" id="KW-0413">Isomerase</keyword>
<keyword evidence="8" id="KW-0007">Acetylation</keyword>
<dbReference type="InterPro" id="IPR005843">
    <property type="entry name" value="A-D-PHexomutase_C"/>
</dbReference>
<comment type="similarity">
    <text evidence="3 13">Belongs to the phosphohexose mutase family.</text>
</comment>
<evidence type="ECO:0000256" key="7">
    <source>
        <dbReference type="ARBA" id="ARBA00022842"/>
    </source>
</evidence>
<dbReference type="HOGENOM" id="CLU_022890_1_0_1"/>
<dbReference type="EC" id="5.4.2.3" evidence="4 13"/>
<keyword evidence="10" id="KW-0119">Carbohydrate metabolism</keyword>
<dbReference type="PIRSF" id="PIRSF016408">
    <property type="entry name" value="PAGM"/>
    <property type="match status" value="1"/>
</dbReference>
<feature type="domain" description="Phosphoacetylglucosamine mutase AMG1" evidence="20">
    <location>
        <begin position="167"/>
        <end position="273"/>
    </location>
</feature>
<dbReference type="OMA" id="WEAYATK"/>
<dbReference type="Proteomes" id="UP000030746">
    <property type="component" value="Unassembled WGS sequence"/>
</dbReference>
<dbReference type="InterPro" id="IPR049023">
    <property type="entry name" value="AMG1_II"/>
</dbReference>
<evidence type="ECO:0000256" key="5">
    <source>
        <dbReference type="ARBA" id="ARBA00022553"/>
    </source>
</evidence>
<evidence type="ECO:0000256" key="6">
    <source>
        <dbReference type="ARBA" id="ARBA00022723"/>
    </source>
</evidence>
<name>V3ZPQ6_LOTGI</name>
<dbReference type="InterPro" id="IPR005844">
    <property type="entry name" value="A-D-PHexomutase_a/b/a-I"/>
</dbReference>
<evidence type="ECO:0000256" key="13">
    <source>
        <dbReference type="PIRNR" id="PIRNR016408"/>
    </source>
</evidence>
<dbReference type="KEGG" id="lgi:LOTGIDRAFT_229832"/>
<dbReference type="Pfam" id="PF21405">
    <property type="entry name" value="AMG1_II"/>
    <property type="match status" value="1"/>
</dbReference>
<feature type="domain" description="Alpha-D-phosphohexomutase C-terminal" evidence="17">
    <location>
        <begin position="466"/>
        <end position="515"/>
    </location>
</feature>
<evidence type="ECO:0000256" key="12">
    <source>
        <dbReference type="ARBA" id="ARBA00070218"/>
    </source>
</evidence>
<comment type="function">
    <text evidence="11 13">Catalyzes the conversion of GlcNAc-6-P into GlcNAc-1-P during the synthesis of uridine diphosphate/UDP-GlcNAc, a sugar nucleotide critical to multiple glycosylation pathways including protein N- and O-glycosylation.</text>
</comment>
<feature type="domain" description="Phosphoacetylglucosamine mutase AMG1" evidence="19">
    <location>
        <begin position="287"/>
        <end position="427"/>
    </location>
</feature>
<feature type="binding site" evidence="15">
    <location>
        <position position="497"/>
    </location>
    <ligand>
        <name>substrate</name>
    </ligand>
</feature>
<dbReference type="GO" id="GO:0005975">
    <property type="term" value="P:carbohydrate metabolic process"/>
    <property type="evidence" value="ECO:0007669"/>
    <property type="project" value="InterPro"/>
</dbReference>
<dbReference type="InterPro" id="IPR036900">
    <property type="entry name" value="A-D-PHexomutase_C_sf"/>
</dbReference>
<evidence type="ECO:0000256" key="9">
    <source>
        <dbReference type="ARBA" id="ARBA00023235"/>
    </source>
</evidence>
<dbReference type="GeneID" id="20248121"/>
<evidence type="ECO:0000256" key="14">
    <source>
        <dbReference type="PIRSR" id="PIRSR016408-1"/>
    </source>
</evidence>
<dbReference type="FunFam" id="3.40.120.10:FF:000019">
    <property type="entry name" value="Phosphoacetylglucosamine mutase"/>
    <property type="match status" value="1"/>
</dbReference>
<feature type="domain" description="Alpha-D-phosphohexomutase alpha/beta/alpha" evidence="18">
    <location>
        <begin position="51"/>
        <end position="91"/>
    </location>
</feature>
<dbReference type="UniPathway" id="UPA00113">
    <property type="reaction ID" value="UER00530"/>
</dbReference>
<evidence type="ECO:0000313" key="21">
    <source>
        <dbReference type="EMBL" id="ESO82826.1"/>
    </source>
</evidence>
<feature type="binding site" evidence="16">
    <location>
        <position position="266"/>
    </location>
    <ligand>
        <name>Mg(2+)</name>
        <dbReference type="ChEBI" id="CHEBI:18420"/>
    </ligand>
</feature>
<feature type="active site" description="Phosphoserine intermediate" evidence="14">
    <location>
        <position position="67"/>
    </location>
</feature>
<dbReference type="PANTHER" id="PTHR45955:SF1">
    <property type="entry name" value="PHOSPHOACETYLGLUCOSAMINE MUTASE"/>
    <property type="match status" value="1"/>
</dbReference>
<dbReference type="GO" id="GO:0000287">
    <property type="term" value="F:magnesium ion binding"/>
    <property type="evidence" value="ECO:0007669"/>
    <property type="project" value="InterPro"/>
</dbReference>
<reference evidence="21 22" key="1">
    <citation type="journal article" date="2013" name="Nature">
        <title>Insights into bilaterian evolution from three spiralian genomes.</title>
        <authorList>
            <person name="Simakov O."/>
            <person name="Marletaz F."/>
            <person name="Cho S.J."/>
            <person name="Edsinger-Gonzales E."/>
            <person name="Havlak P."/>
            <person name="Hellsten U."/>
            <person name="Kuo D.H."/>
            <person name="Larsson T."/>
            <person name="Lv J."/>
            <person name="Arendt D."/>
            <person name="Savage R."/>
            <person name="Osoegawa K."/>
            <person name="de Jong P."/>
            <person name="Grimwood J."/>
            <person name="Chapman J.A."/>
            <person name="Shapiro H."/>
            <person name="Aerts A."/>
            <person name="Otillar R.P."/>
            <person name="Terry A.Y."/>
            <person name="Boore J.L."/>
            <person name="Grigoriev I.V."/>
            <person name="Lindberg D.R."/>
            <person name="Seaver E.C."/>
            <person name="Weisblat D.A."/>
            <person name="Putnam N.H."/>
            <person name="Rokhsar D.S."/>
        </authorList>
    </citation>
    <scope>NUCLEOTIDE SEQUENCE [LARGE SCALE GENOMIC DNA]</scope>
</reference>
<evidence type="ECO:0000313" key="22">
    <source>
        <dbReference type="Proteomes" id="UP000030746"/>
    </source>
</evidence>
<dbReference type="SUPFAM" id="SSF55957">
    <property type="entry name" value="Phosphoglucomutase, C-terminal domain"/>
    <property type="match status" value="1"/>
</dbReference>
<dbReference type="Pfam" id="PF02878">
    <property type="entry name" value="PGM_PMM_I"/>
    <property type="match status" value="1"/>
</dbReference>
<dbReference type="GO" id="GO:0006048">
    <property type="term" value="P:UDP-N-acetylglucosamine biosynthetic process"/>
    <property type="evidence" value="ECO:0007669"/>
    <property type="project" value="UniProtKB-UniRule"/>
</dbReference>
<dbReference type="EMBL" id="KB203854">
    <property type="protein sequence ID" value="ESO82826.1"/>
    <property type="molecule type" value="Genomic_DNA"/>
</dbReference>
<dbReference type="AlphaFoldDB" id="V3ZPQ6"/>
<comment type="catalytic activity">
    <reaction evidence="1 13">
        <text>N-acetyl-alpha-D-glucosamine 1-phosphate = N-acetyl-D-glucosamine 6-phosphate</text>
        <dbReference type="Rhea" id="RHEA:23804"/>
        <dbReference type="ChEBI" id="CHEBI:57513"/>
        <dbReference type="ChEBI" id="CHEBI:57776"/>
        <dbReference type="EC" id="5.4.2.3"/>
    </reaction>
</comment>
<dbReference type="OrthoDB" id="1928at2759"/>
<evidence type="ECO:0000256" key="2">
    <source>
        <dbReference type="ARBA" id="ARBA00004865"/>
    </source>
</evidence>
<feature type="binding site" evidence="16">
    <location>
        <position position="270"/>
    </location>
    <ligand>
        <name>Mg(2+)</name>
        <dbReference type="ChEBI" id="CHEBI:18420"/>
    </ligand>
</feature>
<evidence type="ECO:0000256" key="16">
    <source>
        <dbReference type="PIRSR" id="PIRSR016408-3"/>
    </source>
</evidence>
<dbReference type="SUPFAM" id="SSF53738">
    <property type="entry name" value="Phosphoglucomutase, first 3 domains"/>
    <property type="match status" value="3"/>
</dbReference>
<evidence type="ECO:0000256" key="8">
    <source>
        <dbReference type="ARBA" id="ARBA00022990"/>
    </source>
</evidence>
<evidence type="ECO:0000259" key="17">
    <source>
        <dbReference type="Pfam" id="PF00408"/>
    </source>
</evidence>
<evidence type="ECO:0000259" key="18">
    <source>
        <dbReference type="Pfam" id="PF02878"/>
    </source>
</evidence>
<protein>
    <recommendedName>
        <fullName evidence="12 13">Phosphoacetylglucosamine mutase</fullName>
        <shortName evidence="13">PAGM</shortName>
        <ecNumber evidence="4 13">5.4.2.3</ecNumber>
    </recommendedName>
    <alternativeName>
        <fullName evidence="13">Acetylglucosamine phosphomutase</fullName>
    </alternativeName>
    <alternativeName>
        <fullName evidence="13">N-acetylglucosamine-phosphate mutase</fullName>
    </alternativeName>
</protein>
<dbReference type="InterPro" id="IPR049022">
    <property type="entry name" value="AMG1_III"/>
</dbReference>
<sequence>MEAFLEKAVAVGKDKHPRNKNKHIQYGTAGFRTLAEELDHVIYRMGILAVIASKSRKATIGVMITASHNPEKDNGVKLIDCHGEMMPASWEKSATVLANVGDDELIAAIKSIFSAENIDCSEQLSQSLQDGVVVMGGEYIDFGLLSTPQLHYLVVCTNTNGGYGQPTEEGYYVKLSKAFLDLCQEQDSRSLKHYKKKLYVDGANGVGAEKLKLLLKHLNNLLDIEIFNDGTEGKLNYQCGADYVKVQQKLPLGMKVEGGVRCASYDGDADRIVYYYLDQDGIFRLLDGDKIATLVAGYLQDLVSRSGLDLNLGLVQTAYANGSSTQYITQQLKVPVACVPTGVKHLHHKAQDFDIGVYFEANGHGTVLFSDTAMKKVKEAKQGSSLSSDKRQIIVRLSTMIDLINQTVGDALSDMLLVEVILRTHDWNPGLWNKCYTDLPNRQLKVKVKDRNVISTTDAERKVVTPEGLQSAIDNIVSEYKQGRSFVRPSGTEDVVRVYAEADTQENTDKLAKAVGLKVYELAGGIGDKP</sequence>
<feature type="binding site" evidence="15">
    <location>
        <begin position="488"/>
        <end position="492"/>
    </location>
    <ligand>
        <name>substrate</name>
    </ligand>
</feature>
<dbReference type="STRING" id="225164.V3ZPQ6"/>
<dbReference type="InterPro" id="IPR016657">
    <property type="entry name" value="PAGM"/>
</dbReference>
<dbReference type="RefSeq" id="XP_009066617.1">
    <property type="nucleotide sequence ID" value="XM_009068369.1"/>
</dbReference>
<dbReference type="Gene3D" id="3.40.120.10">
    <property type="entry name" value="Alpha-D-Glucose-1,6-Bisphosphate, subunit A, domain 3"/>
    <property type="match status" value="2"/>
</dbReference>
<dbReference type="Pfam" id="PF00408">
    <property type="entry name" value="PGM_PMM_IV"/>
    <property type="match status" value="1"/>
</dbReference>
<proteinExistence type="inferred from homology"/>
<feature type="binding site" description="via phosphate group" evidence="16">
    <location>
        <position position="67"/>
    </location>
    <ligand>
        <name>Mg(2+)</name>
        <dbReference type="ChEBI" id="CHEBI:18420"/>
    </ligand>
</feature>